<dbReference type="PROSITE" id="PS51873">
    <property type="entry name" value="TRIAD"/>
    <property type="match status" value="1"/>
</dbReference>
<dbReference type="InterPro" id="IPR044066">
    <property type="entry name" value="TRIAD_supradom"/>
</dbReference>
<feature type="compositionally biased region" description="Low complexity" evidence="8">
    <location>
        <begin position="634"/>
        <end position="661"/>
    </location>
</feature>
<reference evidence="10 11" key="1">
    <citation type="submission" date="2019-03" db="EMBL/GenBank/DDBJ databases">
        <title>Single cell metagenomics reveals metabolic interactions within the superorganism composed of flagellate Streblomastix strix and complex community of Bacteroidetes bacteria on its surface.</title>
        <authorList>
            <person name="Treitli S.C."/>
            <person name="Kolisko M."/>
            <person name="Husnik F."/>
            <person name="Keeling P."/>
            <person name="Hampl V."/>
        </authorList>
    </citation>
    <scope>NUCLEOTIDE SEQUENCE [LARGE SCALE GENOMIC DNA]</scope>
    <source>
        <strain evidence="10">ST1C</strain>
    </source>
</reference>
<feature type="compositionally biased region" description="Low complexity" evidence="8">
    <location>
        <begin position="732"/>
        <end position="751"/>
    </location>
</feature>
<dbReference type="CDD" id="cd20339">
    <property type="entry name" value="BRcat_RBR_RNF216"/>
    <property type="match status" value="1"/>
</dbReference>
<evidence type="ECO:0000256" key="4">
    <source>
        <dbReference type="ARBA" id="ARBA00022737"/>
    </source>
</evidence>
<dbReference type="GO" id="GO:0008270">
    <property type="term" value="F:zinc ion binding"/>
    <property type="evidence" value="ECO:0007669"/>
    <property type="project" value="UniProtKB-KW"/>
</dbReference>
<feature type="region of interest" description="Disordered" evidence="8">
    <location>
        <begin position="627"/>
        <end position="676"/>
    </location>
</feature>
<protein>
    <submittedName>
        <fullName evidence="10">Putative E3 ubiquitin-protein ligase RNF216</fullName>
    </submittedName>
</protein>
<dbReference type="EMBL" id="SNRW01001519">
    <property type="protein sequence ID" value="KAA6396091.1"/>
    <property type="molecule type" value="Genomic_DNA"/>
</dbReference>
<evidence type="ECO:0000313" key="11">
    <source>
        <dbReference type="Proteomes" id="UP000324800"/>
    </source>
</evidence>
<dbReference type="PROSITE" id="PS50330">
    <property type="entry name" value="UIM"/>
    <property type="match status" value="1"/>
</dbReference>
<evidence type="ECO:0000256" key="5">
    <source>
        <dbReference type="ARBA" id="ARBA00022771"/>
    </source>
</evidence>
<keyword evidence="5" id="KW-0863">Zinc-finger</keyword>
<evidence type="ECO:0000256" key="2">
    <source>
        <dbReference type="ARBA" id="ARBA00022679"/>
    </source>
</evidence>
<dbReference type="Proteomes" id="UP000324800">
    <property type="component" value="Unassembled WGS sequence"/>
</dbReference>
<name>A0A5J4WMI2_9EUKA</name>
<dbReference type="SUPFAM" id="SSF57850">
    <property type="entry name" value="RING/U-box"/>
    <property type="match status" value="1"/>
</dbReference>
<keyword evidence="2" id="KW-0808">Transferase</keyword>
<feature type="domain" description="RING-type" evidence="9">
    <location>
        <begin position="221"/>
        <end position="432"/>
    </location>
</feature>
<comment type="pathway">
    <text evidence="1">Protein modification; protein ubiquitination.</text>
</comment>
<dbReference type="PANTHER" id="PTHR22770:SF47">
    <property type="entry name" value="E3 UBIQUITIN-PROTEIN LIGASE RNF216"/>
    <property type="match status" value="1"/>
</dbReference>
<dbReference type="Pfam" id="PF26200">
    <property type="entry name" value="Rcat_RNF216"/>
    <property type="match status" value="1"/>
</dbReference>
<evidence type="ECO:0000256" key="3">
    <source>
        <dbReference type="ARBA" id="ARBA00022723"/>
    </source>
</evidence>
<dbReference type="AlphaFoldDB" id="A0A5J4WMI2"/>
<dbReference type="GO" id="GO:0016740">
    <property type="term" value="F:transferase activity"/>
    <property type="evidence" value="ECO:0007669"/>
    <property type="project" value="UniProtKB-KW"/>
</dbReference>
<evidence type="ECO:0000256" key="6">
    <source>
        <dbReference type="ARBA" id="ARBA00022786"/>
    </source>
</evidence>
<evidence type="ECO:0000313" key="10">
    <source>
        <dbReference type="EMBL" id="KAA6396091.1"/>
    </source>
</evidence>
<evidence type="ECO:0000256" key="1">
    <source>
        <dbReference type="ARBA" id="ARBA00004906"/>
    </source>
</evidence>
<dbReference type="InterPro" id="IPR047545">
    <property type="entry name" value="BRcat_RBR_RNF216"/>
</dbReference>
<keyword evidence="3" id="KW-0479">Metal-binding</keyword>
<dbReference type="Gene3D" id="1.20.120.1750">
    <property type="match status" value="1"/>
</dbReference>
<sequence>MDIDGQNEDDDIQAAIQASLQDGDRNPQIGPPRTAININEAVANISTIFNGIDEDFVRQRLGQIANNPNAIDQLVGELIEMQGQYPRTLRVAALPKNDPPKKGPPKDYTKTDSKVSDDYIRLSCAYVTNEYPQIPLSELIGLLEARNYHLTPTLAYIKDNLKVEGNRASIGGKTFSLSPLKRNNQQLGVINDKDFQEELDIYEAPRRREIARQQYIDNGGILIPCPICYEDLEIDQYVDCTNNHVICKSCVAASVSAGLEQQQINITCIGEADCSGYYRESVLQQCLGDDDMYRLDGLRAIEALRGIEGLSECPFCDYKEIIENENQQIFLCQNPRCGKKSCRKCKKVAIDQGHQCEEQQDEGQQQLRLYVEEKMTEARIRRCSSCNRPLVKTQGCNKITCICGKFLCYGCGSILDMRDPYSHWNNPTLNTKGCVLHEDSTKKDEERVKQARIKAEADWKRDHPQYKDAKLKIDYDKIKETDHDDPFIRHPFMHPRNPFMPQIPFVQPGVQIFPHIQPPHIHHPHFPRNPQPNPPFIPFPPINQPDFPEIPINDPWIGFFNPINDPPNIFGNQPNAFNPFGNQPNAPNPFGYAPNAPIPRPFIHPPIIRGPNVPPRPIVVQPAIAKVHQPQPQPQNQQQPEQQMQPLIQQQQQQQQYQPQPIIHRNPNLKPGTVDSSGKIRLIRPARASIAPADLHNAQQNAQLQMQKSQNLMNQNMQRMQQNFFANQMIQGNQQMEQIQDQYDQQVLPKPFQIPPPQPKK</sequence>
<keyword evidence="6" id="KW-0833">Ubl conjugation pathway</keyword>
<proteinExistence type="predicted"/>
<dbReference type="InterPro" id="IPR051628">
    <property type="entry name" value="LUBAC_E3_Ligases"/>
</dbReference>
<evidence type="ECO:0000256" key="8">
    <source>
        <dbReference type="SAM" id="MobiDB-lite"/>
    </source>
</evidence>
<feature type="region of interest" description="Disordered" evidence="8">
    <location>
        <begin position="732"/>
        <end position="761"/>
    </location>
</feature>
<dbReference type="InterPro" id="IPR003903">
    <property type="entry name" value="UIM_dom"/>
</dbReference>
<keyword evidence="4" id="KW-0677">Repeat</keyword>
<organism evidence="10 11">
    <name type="scientific">Streblomastix strix</name>
    <dbReference type="NCBI Taxonomy" id="222440"/>
    <lineage>
        <taxon>Eukaryota</taxon>
        <taxon>Metamonada</taxon>
        <taxon>Preaxostyla</taxon>
        <taxon>Oxymonadida</taxon>
        <taxon>Streblomastigidae</taxon>
        <taxon>Streblomastix</taxon>
    </lineage>
</organism>
<dbReference type="PANTHER" id="PTHR22770">
    <property type="entry name" value="UBIQUITIN CONJUGATING ENZYME 7 INTERACTING PROTEIN-RELATED"/>
    <property type="match status" value="1"/>
</dbReference>
<accession>A0A5J4WMI2</accession>
<keyword evidence="7" id="KW-0862">Zinc</keyword>
<evidence type="ECO:0000259" key="9">
    <source>
        <dbReference type="PROSITE" id="PS51873"/>
    </source>
</evidence>
<gene>
    <name evidence="10" type="ORF">EZS28_008385</name>
</gene>
<comment type="caution">
    <text evidence="10">The sequence shown here is derived from an EMBL/GenBank/DDBJ whole genome shotgun (WGS) entry which is preliminary data.</text>
</comment>
<dbReference type="OrthoDB" id="10009520at2759"/>
<feature type="compositionally biased region" description="Pro residues" evidence="8">
    <location>
        <begin position="752"/>
        <end position="761"/>
    </location>
</feature>
<evidence type="ECO:0000256" key="7">
    <source>
        <dbReference type="ARBA" id="ARBA00022833"/>
    </source>
</evidence>